<dbReference type="Proteomes" id="UP000886520">
    <property type="component" value="Chromosome 7"/>
</dbReference>
<dbReference type="AlphaFoldDB" id="A0A9D4ZJ11"/>
<feature type="compositionally biased region" description="Basic and acidic residues" evidence="1">
    <location>
        <begin position="51"/>
        <end position="62"/>
    </location>
</feature>
<keyword evidence="3" id="KW-1185">Reference proteome</keyword>
<accession>A0A9D4ZJ11</accession>
<evidence type="ECO:0000313" key="3">
    <source>
        <dbReference type="Proteomes" id="UP000886520"/>
    </source>
</evidence>
<feature type="region of interest" description="Disordered" evidence="1">
    <location>
        <begin position="33"/>
        <end position="65"/>
    </location>
</feature>
<name>A0A9D4ZJ11_ADICA</name>
<comment type="caution">
    <text evidence="2">The sequence shown here is derived from an EMBL/GenBank/DDBJ whole genome shotgun (WGS) entry which is preliminary data.</text>
</comment>
<protein>
    <submittedName>
        <fullName evidence="2">Uncharacterized protein</fullName>
    </submittedName>
</protein>
<dbReference type="EMBL" id="JABFUD020000007">
    <property type="protein sequence ID" value="KAI5077408.1"/>
    <property type="molecule type" value="Genomic_DNA"/>
</dbReference>
<evidence type="ECO:0000313" key="2">
    <source>
        <dbReference type="EMBL" id="KAI5077408.1"/>
    </source>
</evidence>
<dbReference type="OrthoDB" id="1844171at2759"/>
<evidence type="ECO:0000256" key="1">
    <source>
        <dbReference type="SAM" id="MobiDB-lite"/>
    </source>
</evidence>
<sequence length="278" mass="30408">MACPHAFRPVGRAAIGAVRHIFACSRPHHHHASTMELESDDNSIDGDVNVQDERSGPARDDSLNAGKDIITSANTVGSASAASKYQSLAELHAVLRHIEVRWQLFNESMSKFHDAEAMLANCTDDVVWSTENGNMIRGKNQELLALLRSFIERKVSLEVEIESIIRITLSGCADLMLDKHGQCGPPSALELARTSAALKALNLIDPISQCLIQSPTSFASTSTTASSSSAVSRPPFSILAKDSYTLKGNEGDVVERGRRAVLWQQHKSSWYIRGYLCY</sequence>
<dbReference type="InterPro" id="IPR032710">
    <property type="entry name" value="NTF2-like_dom_sf"/>
</dbReference>
<gene>
    <name evidence="2" type="ORF">GOP47_0007232</name>
</gene>
<reference evidence="2" key="1">
    <citation type="submission" date="2021-01" db="EMBL/GenBank/DDBJ databases">
        <title>Adiantum capillus-veneris genome.</title>
        <authorList>
            <person name="Fang Y."/>
            <person name="Liao Q."/>
        </authorList>
    </citation>
    <scope>NUCLEOTIDE SEQUENCE</scope>
    <source>
        <strain evidence="2">H3</strain>
        <tissue evidence="2">Leaf</tissue>
    </source>
</reference>
<organism evidence="2 3">
    <name type="scientific">Adiantum capillus-veneris</name>
    <name type="common">Maidenhair fern</name>
    <dbReference type="NCBI Taxonomy" id="13818"/>
    <lineage>
        <taxon>Eukaryota</taxon>
        <taxon>Viridiplantae</taxon>
        <taxon>Streptophyta</taxon>
        <taxon>Embryophyta</taxon>
        <taxon>Tracheophyta</taxon>
        <taxon>Polypodiopsida</taxon>
        <taxon>Polypodiidae</taxon>
        <taxon>Polypodiales</taxon>
        <taxon>Pteridineae</taxon>
        <taxon>Pteridaceae</taxon>
        <taxon>Vittarioideae</taxon>
        <taxon>Adiantum</taxon>
    </lineage>
</organism>
<proteinExistence type="predicted"/>
<dbReference type="SUPFAM" id="SSF54427">
    <property type="entry name" value="NTF2-like"/>
    <property type="match status" value="1"/>
</dbReference>